<feature type="domain" description="Glucose-methanol-choline oxidoreductase N-terminal" evidence="8">
    <location>
        <begin position="322"/>
        <end position="336"/>
    </location>
</feature>
<evidence type="ECO:0000313" key="10">
    <source>
        <dbReference type="Proteomes" id="UP000054166"/>
    </source>
</evidence>
<keyword evidence="3" id="KW-0285">Flavoprotein</keyword>
<dbReference type="SUPFAM" id="SSF54373">
    <property type="entry name" value="FAD-linked reductases, C-terminal domain"/>
    <property type="match status" value="1"/>
</dbReference>
<dbReference type="PROSITE" id="PS00624">
    <property type="entry name" value="GMC_OXRED_2"/>
    <property type="match status" value="1"/>
</dbReference>
<keyword evidence="7" id="KW-0732">Signal</keyword>
<dbReference type="InParanoid" id="A0A0C3C1S4"/>
<dbReference type="PANTHER" id="PTHR11552">
    <property type="entry name" value="GLUCOSE-METHANOL-CHOLINE GMC OXIDOREDUCTASE"/>
    <property type="match status" value="1"/>
</dbReference>
<dbReference type="AlphaFoldDB" id="A0A0C3C1S4"/>
<dbReference type="PIRSF" id="PIRSF000137">
    <property type="entry name" value="Alcohol_oxidase"/>
    <property type="match status" value="1"/>
</dbReference>
<dbReference type="PANTHER" id="PTHR11552:SF147">
    <property type="entry name" value="CHOLINE DEHYDROGENASE, MITOCHONDRIAL"/>
    <property type="match status" value="1"/>
</dbReference>
<organism evidence="9 10">
    <name type="scientific">Piloderma croceum (strain F 1598)</name>
    <dbReference type="NCBI Taxonomy" id="765440"/>
    <lineage>
        <taxon>Eukaryota</taxon>
        <taxon>Fungi</taxon>
        <taxon>Dikarya</taxon>
        <taxon>Basidiomycota</taxon>
        <taxon>Agaricomycotina</taxon>
        <taxon>Agaricomycetes</taxon>
        <taxon>Agaricomycetidae</taxon>
        <taxon>Atheliales</taxon>
        <taxon>Atheliaceae</taxon>
        <taxon>Piloderma</taxon>
    </lineage>
</organism>
<name>A0A0C3C1S4_PILCF</name>
<dbReference type="EMBL" id="KN832990">
    <property type="protein sequence ID" value="KIM83547.1"/>
    <property type="molecule type" value="Genomic_DNA"/>
</dbReference>
<reference evidence="10" key="2">
    <citation type="submission" date="2015-01" db="EMBL/GenBank/DDBJ databases">
        <title>Evolutionary Origins and Diversification of the Mycorrhizal Mutualists.</title>
        <authorList>
            <consortium name="DOE Joint Genome Institute"/>
            <consortium name="Mycorrhizal Genomics Consortium"/>
            <person name="Kohler A."/>
            <person name="Kuo A."/>
            <person name="Nagy L.G."/>
            <person name="Floudas D."/>
            <person name="Copeland A."/>
            <person name="Barry K.W."/>
            <person name="Cichocki N."/>
            <person name="Veneault-Fourrey C."/>
            <person name="LaButti K."/>
            <person name="Lindquist E.A."/>
            <person name="Lipzen A."/>
            <person name="Lundell T."/>
            <person name="Morin E."/>
            <person name="Murat C."/>
            <person name="Riley R."/>
            <person name="Ohm R."/>
            <person name="Sun H."/>
            <person name="Tunlid A."/>
            <person name="Henrissat B."/>
            <person name="Grigoriev I.V."/>
            <person name="Hibbett D.S."/>
            <person name="Martin F."/>
        </authorList>
    </citation>
    <scope>NUCLEOTIDE SEQUENCE [LARGE SCALE GENOMIC DNA]</scope>
    <source>
        <strain evidence="10">F 1598</strain>
    </source>
</reference>
<protein>
    <submittedName>
        <fullName evidence="9">GMC oxidoreductase</fullName>
    </submittedName>
</protein>
<gene>
    <name evidence="9" type="ORF">PILCRDRAFT_69164</name>
</gene>
<dbReference type="InterPro" id="IPR000172">
    <property type="entry name" value="GMC_OxRdtase_N"/>
</dbReference>
<evidence type="ECO:0000256" key="4">
    <source>
        <dbReference type="ARBA" id="ARBA00022827"/>
    </source>
</evidence>
<dbReference type="Proteomes" id="UP000054166">
    <property type="component" value="Unassembled WGS sequence"/>
</dbReference>
<evidence type="ECO:0000256" key="5">
    <source>
        <dbReference type="PIRSR" id="PIRSR000137-1"/>
    </source>
</evidence>
<evidence type="ECO:0000313" key="9">
    <source>
        <dbReference type="EMBL" id="KIM83547.1"/>
    </source>
</evidence>
<feature type="binding site" evidence="6">
    <location>
        <begin position="142"/>
        <end position="145"/>
    </location>
    <ligand>
        <name>FAD</name>
        <dbReference type="ChEBI" id="CHEBI:57692"/>
    </ligand>
</feature>
<accession>A0A0C3C1S4</accession>
<reference evidence="9 10" key="1">
    <citation type="submission" date="2014-04" db="EMBL/GenBank/DDBJ databases">
        <authorList>
            <consortium name="DOE Joint Genome Institute"/>
            <person name="Kuo A."/>
            <person name="Tarkka M."/>
            <person name="Buscot F."/>
            <person name="Kohler A."/>
            <person name="Nagy L.G."/>
            <person name="Floudas D."/>
            <person name="Copeland A."/>
            <person name="Barry K.W."/>
            <person name="Cichocki N."/>
            <person name="Veneault-Fourrey C."/>
            <person name="LaButti K."/>
            <person name="Lindquist E.A."/>
            <person name="Lipzen A."/>
            <person name="Lundell T."/>
            <person name="Morin E."/>
            <person name="Murat C."/>
            <person name="Sun H."/>
            <person name="Tunlid A."/>
            <person name="Henrissat B."/>
            <person name="Grigoriev I.V."/>
            <person name="Hibbett D.S."/>
            <person name="Martin F."/>
            <person name="Nordberg H.P."/>
            <person name="Cantor M.N."/>
            <person name="Hua S.X."/>
        </authorList>
    </citation>
    <scope>NUCLEOTIDE SEQUENCE [LARGE SCALE GENOMIC DNA]</scope>
    <source>
        <strain evidence="9 10">F 1598</strain>
    </source>
</reference>
<feature type="chain" id="PRO_5002162201" evidence="7">
    <location>
        <begin position="18"/>
        <end position="614"/>
    </location>
</feature>
<evidence type="ECO:0000256" key="3">
    <source>
        <dbReference type="ARBA" id="ARBA00022630"/>
    </source>
</evidence>
<dbReference type="GO" id="GO:0050660">
    <property type="term" value="F:flavin adenine dinucleotide binding"/>
    <property type="evidence" value="ECO:0007669"/>
    <property type="project" value="InterPro"/>
</dbReference>
<dbReference type="InterPro" id="IPR007867">
    <property type="entry name" value="GMC_OxRtase_C"/>
</dbReference>
<evidence type="ECO:0000256" key="2">
    <source>
        <dbReference type="ARBA" id="ARBA00010790"/>
    </source>
</evidence>
<keyword evidence="4 6" id="KW-0274">FAD</keyword>
<dbReference type="Pfam" id="PF00732">
    <property type="entry name" value="GMC_oxred_N"/>
    <property type="match status" value="1"/>
</dbReference>
<dbReference type="STRING" id="765440.A0A0C3C1S4"/>
<comment type="cofactor">
    <cofactor evidence="1 6">
        <name>FAD</name>
        <dbReference type="ChEBI" id="CHEBI:57692"/>
    </cofactor>
</comment>
<evidence type="ECO:0000256" key="1">
    <source>
        <dbReference type="ARBA" id="ARBA00001974"/>
    </source>
</evidence>
<keyword evidence="10" id="KW-1185">Reference proteome</keyword>
<feature type="active site" description="Proton acceptor" evidence="5">
    <location>
        <position position="587"/>
    </location>
</feature>
<sequence length="614" mass="67054">MAGGLWIAWRLTRRAISTLCPAFLPGEPNPALLATPFENITSQPEDDNLTNIQEYDVVIIGGGTAGCVLASRLSENPNLQVLLIEAGKSDLAILNSRIPACHSRLIASAVDYNLKTVPETNMHNREIRWPQGKILGGCSSINALVYHRGAAADYDEWAEKYGAHGWAWKDLEPYFRKAENFTPSSNWPIDKKGHGRDGPWQISYPSYTSSILPPFISGCNSIGIPIVPDINHGQTGMIGVTRVQTFIDSDGRRSSAATAYLTEDVCRRKNLKISVGMTVTRIITHTAADGKPVARGVELASGPHVPIRYRVKATRDIIVACGAVHTPQLLKLSGIGSESELTRHDIKVVKDLPGVGANLQDHLFIPLTVNSIKGTGVGYTRKPRVPLKWFIRWLLHGSGMLGSNLIQVAAWLRSYDDPEMANKIEDLTSSPYEPDIEIITVVSSARNIGQTRATNHLTDYWSLLQILLRPSSIGSIAVADNNPFTPPVICANYFNTEHDPFKKSCDIVKSSGAFVSWELPKRADELSDDEILEYLKDSANTCYHPCGTAKIGAEDDGGVVDTSLSVYGVPHLRVCDASVMPRIISGHTCAPIIAIAEKLADMLKGEYGTTDKRN</sequence>
<dbReference type="OrthoDB" id="269227at2759"/>
<proteinExistence type="inferred from homology"/>
<feature type="signal peptide" evidence="7">
    <location>
        <begin position="1"/>
        <end position="17"/>
    </location>
</feature>
<evidence type="ECO:0000259" key="8">
    <source>
        <dbReference type="PROSITE" id="PS00624"/>
    </source>
</evidence>
<dbReference type="GO" id="GO:0016614">
    <property type="term" value="F:oxidoreductase activity, acting on CH-OH group of donors"/>
    <property type="evidence" value="ECO:0007669"/>
    <property type="project" value="InterPro"/>
</dbReference>
<dbReference type="InterPro" id="IPR012132">
    <property type="entry name" value="GMC_OxRdtase"/>
</dbReference>
<dbReference type="InterPro" id="IPR036188">
    <property type="entry name" value="FAD/NAD-bd_sf"/>
</dbReference>
<evidence type="ECO:0000256" key="7">
    <source>
        <dbReference type="SAM" id="SignalP"/>
    </source>
</evidence>
<comment type="similarity">
    <text evidence="2">Belongs to the GMC oxidoreductase family.</text>
</comment>
<feature type="active site" description="Proton donor" evidence="5">
    <location>
        <position position="544"/>
    </location>
</feature>
<dbReference type="Gene3D" id="3.30.560.10">
    <property type="entry name" value="Glucose Oxidase, domain 3"/>
    <property type="match status" value="1"/>
</dbReference>
<dbReference type="HOGENOM" id="CLU_002865_7_2_1"/>
<feature type="binding site" evidence="6">
    <location>
        <position position="279"/>
    </location>
    <ligand>
        <name>FAD</name>
        <dbReference type="ChEBI" id="CHEBI:57692"/>
    </ligand>
</feature>
<evidence type="ECO:0000256" key="6">
    <source>
        <dbReference type="PIRSR" id="PIRSR000137-2"/>
    </source>
</evidence>
<dbReference type="Pfam" id="PF05199">
    <property type="entry name" value="GMC_oxred_C"/>
    <property type="match status" value="1"/>
</dbReference>
<dbReference type="Gene3D" id="3.50.50.60">
    <property type="entry name" value="FAD/NAD(P)-binding domain"/>
    <property type="match status" value="1"/>
</dbReference>
<dbReference type="SUPFAM" id="SSF51905">
    <property type="entry name" value="FAD/NAD(P)-binding domain"/>
    <property type="match status" value="1"/>
</dbReference>